<feature type="domain" description="Acyl-CoA oxidase/dehydrogenase middle" evidence="9">
    <location>
        <begin position="147"/>
        <end position="239"/>
    </location>
</feature>
<dbReference type="STRING" id="504728.K649_05115"/>
<dbReference type="FunFam" id="2.40.110.10:FF:000006">
    <property type="entry name" value="very long-chain specific acyl-CoA dehydrogenase, mitochondrial"/>
    <property type="match status" value="1"/>
</dbReference>
<dbReference type="InterPro" id="IPR036250">
    <property type="entry name" value="AcylCo_DH-like_C"/>
</dbReference>
<dbReference type="InterPro" id="IPR046373">
    <property type="entry name" value="Acyl-CoA_Oxase/DH_mid-dom_sf"/>
</dbReference>
<evidence type="ECO:0000256" key="3">
    <source>
        <dbReference type="ARBA" id="ARBA00022630"/>
    </source>
</evidence>
<evidence type="ECO:0000313" key="12">
    <source>
        <dbReference type="EMBL" id="AGK04325.1"/>
    </source>
</evidence>
<comment type="similarity">
    <text evidence="2 7">Belongs to the acyl-CoA dehydrogenase family.</text>
</comment>
<dbReference type="SUPFAM" id="SSF47203">
    <property type="entry name" value="Acyl-CoA dehydrogenase C-terminal domain-like"/>
    <property type="match status" value="1"/>
</dbReference>
<proteinExistence type="inferred from homology"/>
<evidence type="ECO:0000256" key="6">
    <source>
        <dbReference type="ARBA" id="ARBA00052546"/>
    </source>
</evidence>
<feature type="domain" description="Acyl-CoA dehydrogenase-like C-terminal" evidence="11">
    <location>
        <begin position="457"/>
        <end position="552"/>
    </location>
</feature>
<comment type="catalytic activity">
    <reaction evidence="6">
        <text>a 2,3-saturated acyl-CoA + A = a 2,3-dehydroacyl-CoA + AH2</text>
        <dbReference type="Rhea" id="RHEA:48608"/>
        <dbReference type="ChEBI" id="CHEBI:13193"/>
        <dbReference type="ChEBI" id="CHEBI:17499"/>
        <dbReference type="ChEBI" id="CHEBI:60015"/>
        <dbReference type="ChEBI" id="CHEBI:65111"/>
    </reaction>
</comment>
<evidence type="ECO:0000313" key="13">
    <source>
        <dbReference type="Proteomes" id="UP000013026"/>
    </source>
</evidence>
<keyword evidence="4 7" id="KW-0274">FAD</keyword>
<gene>
    <name evidence="12" type="ORF">K649_05115</name>
</gene>
<keyword evidence="3 7" id="KW-0285">Flavoprotein</keyword>
<dbReference type="AlphaFoldDB" id="M9X876"/>
<organism evidence="12 13">
    <name type="scientific">Meiothermus ruber (strain ATCC 35948 / DSM 1279 / VKM B-1258 / 21)</name>
    <name type="common">Thermus ruber</name>
    <dbReference type="NCBI Taxonomy" id="504728"/>
    <lineage>
        <taxon>Bacteria</taxon>
        <taxon>Thermotogati</taxon>
        <taxon>Deinococcota</taxon>
        <taxon>Deinococci</taxon>
        <taxon>Thermales</taxon>
        <taxon>Thermaceae</taxon>
        <taxon>Meiothermus</taxon>
    </lineage>
</organism>
<evidence type="ECO:0000259" key="9">
    <source>
        <dbReference type="Pfam" id="PF02770"/>
    </source>
</evidence>
<evidence type="ECO:0000259" key="8">
    <source>
        <dbReference type="Pfam" id="PF00441"/>
    </source>
</evidence>
<dbReference type="eggNOG" id="COG1960">
    <property type="taxonomic scope" value="Bacteria"/>
</dbReference>
<dbReference type="PROSITE" id="PS00072">
    <property type="entry name" value="ACYL_COA_DH_1"/>
    <property type="match status" value="1"/>
</dbReference>
<dbReference type="SUPFAM" id="SSF56645">
    <property type="entry name" value="Acyl-CoA dehydrogenase NM domain-like"/>
    <property type="match status" value="1"/>
</dbReference>
<comment type="cofactor">
    <cofactor evidence="1 7">
        <name>FAD</name>
        <dbReference type="ChEBI" id="CHEBI:57692"/>
    </cofactor>
</comment>
<dbReference type="FunFam" id="1.20.140.10:FF:000019">
    <property type="entry name" value="Acyl-CoA dehydrogenase"/>
    <property type="match status" value="1"/>
</dbReference>
<dbReference type="PANTHER" id="PTHR43884">
    <property type="entry name" value="ACYL-COA DEHYDROGENASE"/>
    <property type="match status" value="1"/>
</dbReference>
<dbReference type="PATRIC" id="fig|504728.9.peg.1055"/>
<evidence type="ECO:0000256" key="2">
    <source>
        <dbReference type="ARBA" id="ARBA00009347"/>
    </source>
</evidence>
<dbReference type="Pfam" id="PF02770">
    <property type="entry name" value="Acyl-CoA_dh_M"/>
    <property type="match status" value="1"/>
</dbReference>
<evidence type="ECO:0000256" key="5">
    <source>
        <dbReference type="ARBA" id="ARBA00023002"/>
    </source>
</evidence>
<dbReference type="Pfam" id="PF02771">
    <property type="entry name" value="Acyl-CoA_dh_N"/>
    <property type="match status" value="1"/>
</dbReference>
<dbReference type="EMBL" id="CP005385">
    <property type="protein sequence ID" value="AGK04325.1"/>
    <property type="molecule type" value="Genomic_DNA"/>
</dbReference>
<reference evidence="12 13" key="1">
    <citation type="submission" date="2013-04" db="EMBL/GenBank/DDBJ databases">
        <authorList>
            <person name="Chin J."/>
            <person name="Alexander D.H."/>
            <person name="Marks P."/>
            <person name="Korlach J."/>
            <person name="Clum A."/>
            <person name="Copeland A."/>
        </authorList>
    </citation>
    <scope>NUCLEOTIDE SEQUENCE [LARGE SCALE GENOMIC DNA]</scope>
    <source>
        <strain evidence="13">ATCC 35948 / DSM 1279 / VKM B-1258 / 21</strain>
    </source>
</reference>
<dbReference type="Gene3D" id="1.20.140.10">
    <property type="entry name" value="Butyryl-CoA Dehydrogenase, subunit A, domain 3"/>
    <property type="match status" value="2"/>
</dbReference>
<dbReference type="InterPro" id="IPR013786">
    <property type="entry name" value="AcylCoA_DH/ox_N"/>
</dbReference>
<accession>M9X876</accession>
<sequence>MAVIADKKLSTKGGGWLLEKPEQIFTPEDFDDTTRMIQETVRQFVEKEYRPVAEALEHGELEHNIPLLRKAGELGLLGVEVGEEYGGLDLPKTVSTVIAEALAGTGGFSVTYGVQTSIGLLPLVYWGTKEQKDKYLAKLVSGELIAAYCLTEPQSGSDAMGAKTRAELSADGKYYILNGTKMWISNAGFAHLFTVFAKTPEGLTAFLVERDTPGLRLGGEEKKMGIKASSTRQVFLEDVKVPVENVLGELGKGHKIAFNVLNVGRYKLGAGAIGGAKGALALSAKYAQERVAFGKPIAQFGLIQQKLAEMAARIFAGESAVYRTMGMIDQALSNLDKANAAEAVLAGIEEYAIEASIIKVLGSEVLDYVVDEGVQIHGGYGYSAEYEIERAYRDSRINRIFEGTNEINRLLIPGMLLRRAMKGELPLFDAAMKLQKELLEPSFEEPEDKELAQLEGLKKLALAVLGLAALKYGKQIEEEQEVLAVAADILIDVFAAESALLRARRLGGGVYAEMAALYLYQALDRAQAAALSILPRLAEGDDMRLMASAARRLTKHDPADLVALRRRIAQKVLEAGGYPQPKA</sequence>
<evidence type="ECO:0000259" key="10">
    <source>
        <dbReference type="Pfam" id="PF02771"/>
    </source>
</evidence>
<feature type="domain" description="Acyl-CoA dehydrogenase/oxidase C-terminal" evidence="8">
    <location>
        <begin position="251"/>
        <end position="412"/>
    </location>
</feature>
<dbReference type="GO" id="GO:0003995">
    <property type="term" value="F:acyl-CoA dehydrogenase activity"/>
    <property type="evidence" value="ECO:0007669"/>
    <property type="project" value="InterPro"/>
</dbReference>
<dbReference type="Gene3D" id="1.10.540.10">
    <property type="entry name" value="Acyl-CoA dehydrogenase/oxidase, N-terminal domain"/>
    <property type="match status" value="1"/>
</dbReference>
<dbReference type="KEGG" id="mre:K649_05115"/>
<protein>
    <submittedName>
        <fullName evidence="12">Acyl-CoA dehydrogenase domain-containing protein</fullName>
    </submittedName>
</protein>
<dbReference type="InterPro" id="IPR009075">
    <property type="entry name" value="AcylCo_DH/oxidase_C"/>
</dbReference>
<dbReference type="InterPro" id="IPR006089">
    <property type="entry name" value="Acyl-CoA_DH_CS"/>
</dbReference>
<evidence type="ECO:0000256" key="1">
    <source>
        <dbReference type="ARBA" id="ARBA00001974"/>
    </source>
</evidence>
<name>M9X876_MEIRD</name>
<dbReference type="PROSITE" id="PS00073">
    <property type="entry name" value="ACYL_COA_DH_2"/>
    <property type="match status" value="1"/>
</dbReference>
<dbReference type="Proteomes" id="UP000013026">
    <property type="component" value="Chromosome"/>
</dbReference>
<evidence type="ECO:0000256" key="4">
    <source>
        <dbReference type="ARBA" id="ARBA00022827"/>
    </source>
</evidence>
<evidence type="ECO:0000259" key="11">
    <source>
        <dbReference type="Pfam" id="PF21263"/>
    </source>
</evidence>
<dbReference type="Gene3D" id="2.40.110.10">
    <property type="entry name" value="Butyryl-CoA Dehydrogenase, subunit A, domain 2"/>
    <property type="match status" value="1"/>
</dbReference>
<dbReference type="InterPro" id="IPR037069">
    <property type="entry name" value="AcylCoA_DH/ox_N_sf"/>
</dbReference>
<dbReference type="FunFam" id="1.10.540.10:FF:000001">
    <property type="entry name" value="Very long-chain-specific acyl-CoA dehydrogenase, mitochondrial"/>
    <property type="match status" value="1"/>
</dbReference>
<evidence type="ECO:0000256" key="7">
    <source>
        <dbReference type="RuleBase" id="RU362125"/>
    </source>
</evidence>
<dbReference type="InterPro" id="IPR006091">
    <property type="entry name" value="Acyl-CoA_Oxase/DH_mid-dom"/>
</dbReference>
<dbReference type="Pfam" id="PF00441">
    <property type="entry name" value="Acyl-CoA_dh_1"/>
    <property type="match status" value="1"/>
</dbReference>
<dbReference type="GO" id="GO:0050660">
    <property type="term" value="F:flavin adenine dinucleotide binding"/>
    <property type="evidence" value="ECO:0007669"/>
    <property type="project" value="InterPro"/>
</dbReference>
<dbReference type="PANTHER" id="PTHR43884:SF12">
    <property type="entry name" value="ISOVALERYL-COA DEHYDROGENASE, MITOCHONDRIAL-RELATED"/>
    <property type="match status" value="1"/>
</dbReference>
<keyword evidence="5 7" id="KW-0560">Oxidoreductase</keyword>
<feature type="domain" description="Acyl-CoA dehydrogenase/oxidase N-terminal" evidence="10">
    <location>
        <begin position="32"/>
        <end position="143"/>
    </location>
</feature>
<dbReference type="InterPro" id="IPR049426">
    <property type="entry name" value="Acyl-CoA-dh-like_C"/>
</dbReference>
<dbReference type="InterPro" id="IPR009100">
    <property type="entry name" value="AcylCoA_DH/oxidase_NM_dom_sf"/>
</dbReference>
<dbReference type="Pfam" id="PF21263">
    <property type="entry name" value="Acyl-CoA-dh_C"/>
    <property type="match status" value="1"/>
</dbReference>